<sequence>MNATLIQPFNVEEVNLALKQMHPLKSPGLDAYEINHFLSHKNHGRVGHVSLKLDISKAYDRVEWSFLQRAKTTGKIHGVAICRHAPRISHLLFADDTLIFCQASEGAMLSIRNILEKLESASGLRINLDKSAVVFSKNVSHSVKANLAAILGVTIEEKHTKYLGLPTVVGRSKREVFEGIKDRIWSKMQGWVSKKLSQAGRAVLIKSVLQALPTFVMSCFRLPDNLLREIEGMFANFFWSSSSNAKIHWIAWRKMCKTKKHKEAWALDV</sequence>
<gene>
    <name evidence="2" type="ORF">Slati_1349600</name>
</gene>
<feature type="domain" description="Reverse transcriptase" evidence="1">
    <location>
        <begin position="86"/>
        <end position="165"/>
    </location>
</feature>
<organism evidence="2">
    <name type="scientific">Sesamum latifolium</name>
    <dbReference type="NCBI Taxonomy" id="2727402"/>
    <lineage>
        <taxon>Eukaryota</taxon>
        <taxon>Viridiplantae</taxon>
        <taxon>Streptophyta</taxon>
        <taxon>Embryophyta</taxon>
        <taxon>Tracheophyta</taxon>
        <taxon>Spermatophyta</taxon>
        <taxon>Magnoliopsida</taxon>
        <taxon>eudicotyledons</taxon>
        <taxon>Gunneridae</taxon>
        <taxon>Pentapetalae</taxon>
        <taxon>asterids</taxon>
        <taxon>lamiids</taxon>
        <taxon>Lamiales</taxon>
        <taxon>Pedaliaceae</taxon>
        <taxon>Sesamum</taxon>
    </lineage>
</organism>
<evidence type="ECO:0000313" key="2">
    <source>
        <dbReference type="EMBL" id="KAL0453715.1"/>
    </source>
</evidence>
<reference evidence="2" key="2">
    <citation type="journal article" date="2024" name="Plant">
        <title>Genomic evolution and insights into agronomic trait innovations of Sesamum species.</title>
        <authorList>
            <person name="Miao H."/>
            <person name="Wang L."/>
            <person name="Qu L."/>
            <person name="Liu H."/>
            <person name="Sun Y."/>
            <person name="Le M."/>
            <person name="Wang Q."/>
            <person name="Wei S."/>
            <person name="Zheng Y."/>
            <person name="Lin W."/>
            <person name="Duan Y."/>
            <person name="Cao H."/>
            <person name="Xiong S."/>
            <person name="Wang X."/>
            <person name="Wei L."/>
            <person name="Li C."/>
            <person name="Ma Q."/>
            <person name="Ju M."/>
            <person name="Zhao R."/>
            <person name="Li G."/>
            <person name="Mu C."/>
            <person name="Tian Q."/>
            <person name="Mei H."/>
            <person name="Zhang T."/>
            <person name="Gao T."/>
            <person name="Zhang H."/>
        </authorList>
    </citation>
    <scope>NUCLEOTIDE SEQUENCE</scope>
    <source>
        <strain evidence="2">KEN1</strain>
    </source>
</reference>
<dbReference type="PANTHER" id="PTHR33116">
    <property type="entry name" value="REVERSE TRANSCRIPTASE ZINC-BINDING DOMAIN-CONTAINING PROTEIN-RELATED-RELATED"/>
    <property type="match status" value="1"/>
</dbReference>
<evidence type="ECO:0000259" key="1">
    <source>
        <dbReference type="Pfam" id="PF00078"/>
    </source>
</evidence>
<dbReference type="Pfam" id="PF00078">
    <property type="entry name" value="RVT_1"/>
    <property type="match status" value="1"/>
</dbReference>
<dbReference type="PANTHER" id="PTHR33116:SF86">
    <property type="entry name" value="REVERSE TRANSCRIPTASE DOMAIN-CONTAINING PROTEIN"/>
    <property type="match status" value="1"/>
</dbReference>
<protein>
    <recommendedName>
        <fullName evidence="1">Reverse transcriptase domain-containing protein</fullName>
    </recommendedName>
</protein>
<comment type="caution">
    <text evidence="2">The sequence shown here is derived from an EMBL/GenBank/DDBJ whole genome shotgun (WGS) entry which is preliminary data.</text>
</comment>
<dbReference type="AlphaFoldDB" id="A0AAW2XHV2"/>
<reference evidence="2" key="1">
    <citation type="submission" date="2020-06" db="EMBL/GenBank/DDBJ databases">
        <authorList>
            <person name="Li T."/>
            <person name="Hu X."/>
            <person name="Zhang T."/>
            <person name="Song X."/>
            <person name="Zhang H."/>
            <person name="Dai N."/>
            <person name="Sheng W."/>
            <person name="Hou X."/>
            <person name="Wei L."/>
        </authorList>
    </citation>
    <scope>NUCLEOTIDE SEQUENCE</scope>
    <source>
        <strain evidence="2">KEN1</strain>
        <tissue evidence="2">Leaf</tissue>
    </source>
</reference>
<accession>A0AAW2XHV2</accession>
<dbReference type="EMBL" id="JACGWN010000004">
    <property type="protein sequence ID" value="KAL0453715.1"/>
    <property type="molecule type" value="Genomic_DNA"/>
</dbReference>
<dbReference type="InterPro" id="IPR000477">
    <property type="entry name" value="RT_dom"/>
</dbReference>
<name>A0AAW2XHV2_9LAMI</name>
<proteinExistence type="predicted"/>